<organism evidence="2 3">
    <name type="scientific">Nocardia amamiensis</name>
    <dbReference type="NCBI Taxonomy" id="404578"/>
    <lineage>
        <taxon>Bacteria</taxon>
        <taxon>Bacillati</taxon>
        <taxon>Actinomycetota</taxon>
        <taxon>Actinomycetes</taxon>
        <taxon>Mycobacteriales</taxon>
        <taxon>Nocardiaceae</taxon>
        <taxon>Nocardia</taxon>
    </lineage>
</organism>
<protein>
    <submittedName>
        <fullName evidence="2">Glycosyltransferase family 2 protein</fullName>
    </submittedName>
</protein>
<proteinExistence type="predicted"/>
<accession>A0ABS0D6E9</accession>
<dbReference type="PANTHER" id="PTHR43685:SF2">
    <property type="entry name" value="GLYCOSYLTRANSFERASE 2-LIKE DOMAIN-CONTAINING PROTEIN"/>
    <property type="match status" value="1"/>
</dbReference>
<evidence type="ECO:0000313" key="3">
    <source>
        <dbReference type="Proteomes" id="UP000702209"/>
    </source>
</evidence>
<sequence>MSNPPTTPVLSVVIPALNEAAGIVHTLDRLAAQDSIHEIIVVDNGSTDGTRRIVAEYSINQPKVVLIEELRRGVARARNTGFDKARGDFIGRTDADTLVAPDWGEVITRHLTEHPDTAAVTGITTYYDSPVGFFLEFGYYLQQRRGKLGGRVGNMHGPNMAIRRTAWEKVRTETTTRPDVIDDLDLALCLTKNDLVIDQLTHMRAETSARRRRTSPRRWWGFQLAGLRTITSQGYTVHPFHRAVIVGAWLTHTIQWPIYRLWDFDRRRFTLRPNAAREFPLSN</sequence>
<comment type="caution">
    <text evidence="2">The sequence shown here is derived from an EMBL/GenBank/DDBJ whole genome shotgun (WGS) entry which is preliminary data.</text>
</comment>
<dbReference type="CDD" id="cd06423">
    <property type="entry name" value="CESA_like"/>
    <property type="match status" value="1"/>
</dbReference>
<dbReference type="InterPro" id="IPR029044">
    <property type="entry name" value="Nucleotide-diphossugar_trans"/>
</dbReference>
<evidence type="ECO:0000259" key="1">
    <source>
        <dbReference type="Pfam" id="PF00535"/>
    </source>
</evidence>
<dbReference type="SUPFAM" id="SSF53448">
    <property type="entry name" value="Nucleotide-diphospho-sugar transferases"/>
    <property type="match status" value="1"/>
</dbReference>
<dbReference type="InterPro" id="IPR050834">
    <property type="entry name" value="Glycosyltransf_2"/>
</dbReference>
<dbReference type="EMBL" id="JADLQX010000054">
    <property type="protein sequence ID" value="MBF6302729.1"/>
    <property type="molecule type" value="Genomic_DNA"/>
</dbReference>
<reference evidence="2 3" key="1">
    <citation type="submission" date="2020-10" db="EMBL/GenBank/DDBJ databases">
        <title>Identification of Nocardia species via Next-generation sequencing and recognition of intraspecies genetic diversity.</title>
        <authorList>
            <person name="Li P."/>
            <person name="Li P."/>
            <person name="Lu B."/>
        </authorList>
    </citation>
    <scope>NUCLEOTIDE SEQUENCE [LARGE SCALE GENOMIC DNA]</scope>
    <source>
        <strain evidence="2 3">BJ06-0157</strain>
    </source>
</reference>
<dbReference type="Proteomes" id="UP000702209">
    <property type="component" value="Unassembled WGS sequence"/>
</dbReference>
<name>A0ABS0D6E9_9NOCA</name>
<feature type="domain" description="Glycosyltransferase 2-like" evidence="1">
    <location>
        <begin position="11"/>
        <end position="169"/>
    </location>
</feature>
<keyword evidence="3" id="KW-1185">Reference proteome</keyword>
<gene>
    <name evidence="2" type="ORF">IU459_35130</name>
</gene>
<evidence type="ECO:0000313" key="2">
    <source>
        <dbReference type="EMBL" id="MBF6302729.1"/>
    </source>
</evidence>
<dbReference type="RefSeq" id="WP_195133910.1">
    <property type="nucleotide sequence ID" value="NZ_JADLQX010000054.1"/>
</dbReference>
<dbReference type="Pfam" id="PF00535">
    <property type="entry name" value="Glycos_transf_2"/>
    <property type="match status" value="1"/>
</dbReference>
<dbReference type="Gene3D" id="3.90.550.10">
    <property type="entry name" value="Spore Coat Polysaccharide Biosynthesis Protein SpsA, Chain A"/>
    <property type="match status" value="1"/>
</dbReference>
<dbReference type="InterPro" id="IPR001173">
    <property type="entry name" value="Glyco_trans_2-like"/>
</dbReference>
<dbReference type="PANTHER" id="PTHR43685">
    <property type="entry name" value="GLYCOSYLTRANSFERASE"/>
    <property type="match status" value="1"/>
</dbReference>